<dbReference type="EMBL" id="QNTQ01000009">
    <property type="protein sequence ID" value="RBI84802.1"/>
    <property type="molecule type" value="Genomic_DNA"/>
</dbReference>
<evidence type="ECO:0000313" key="2">
    <source>
        <dbReference type="Proteomes" id="UP000253370"/>
    </source>
</evidence>
<accession>A0A365U804</accession>
<gene>
    <name evidence="1" type="ORF">DRV85_11105</name>
</gene>
<protein>
    <submittedName>
        <fullName evidence="1">DUF2125 domain-containing protein</fullName>
    </submittedName>
</protein>
<keyword evidence="2" id="KW-1185">Reference proteome</keyword>
<dbReference type="Pfam" id="PF09898">
    <property type="entry name" value="DUF2125"/>
    <property type="match status" value="1"/>
</dbReference>
<name>A0A365U804_9RHOB</name>
<dbReference type="AlphaFoldDB" id="A0A365U804"/>
<dbReference type="Proteomes" id="UP000253370">
    <property type="component" value="Unassembled WGS sequence"/>
</dbReference>
<sequence>MAEHSMPKGFIMRFHTSTAVLALVAGTLAGQTAADVTARQVWDDMRGYLGSFGYEITATDSMSGDTLTARDVTMSMALPEDGGSVALEIPALTFTENGDGTVTVTYPEITEIRIEARPPDAEAVDMTLDLTQSGLEVLVSGDDTRMVYDYVAERLGVTLAELVVEGDPVPRENVDVSVSARDMSGESVVVPGDIRALDQTLTVAEVTYDVTVIPPEDGAGRADFNGSMQALSFEGMGRIPEDMDMENLSAAFAAGYAFDGRFGYSDGRSEFLFEEEGQTVQGTTRSDRTEFRAAMNAERLSYGASGAGTEVRMETPDLPFPVEAAIGETGFEISAPVGSTDEPQPFGLSLAMRDFTMGEPLWAMFDPGQMLPREPATVVLDLSGMARTMGDIFDPQAMQSMAMNEEVPAELHALDLSRLLVSALGAGLTGEGAFTFDNQDLETFDGMPRPEGTLSLRLEGANALLDTLMQMGLLPEEQAMGARMMMGMFAVPAGEDVLESTIEINEQGQVLANGQRIQ</sequence>
<dbReference type="InterPro" id="IPR018666">
    <property type="entry name" value="DUF2125"/>
</dbReference>
<comment type="caution">
    <text evidence="1">The sequence shown here is derived from an EMBL/GenBank/DDBJ whole genome shotgun (WGS) entry which is preliminary data.</text>
</comment>
<organism evidence="1 2">
    <name type="scientific">Rhodosalinus halophilus</name>
    <dbReference type="NCBI Taxonomy" id="2259333"/>
    <lineage>
        <taxon>Bacteria</taxon>
        <taxon>Pseudomonadati</taxon>
        <taxon>Pseudomonadota</taxon>
        <taxon>Alphaproteobacteria</taxon>
        <taxon>Rhodobacterales</taxon>
        <taxon>Paracoccaceae</taxon>
        <taxon>Rhodosalinus</taxon>
    </lineage>
</organism>
<proteinExistence type="predicted"/>
<reference evidence="1 2" key="1">
    <citation type="submission" date="2018-07" db="EMBL/GenBank/DDBJ databases">
        <title>Rhodosalinus sp. strain E84T genomic sequence and assembly.</title>
        <authorList>
            <person name="Liu Z.-W."/>
            <person name="Lu D.-C."/>
        </authorList>
    </citation>
    <scope>NUCLEOTIDE SEQUENCE [LARGE SCALE GENOMIC DNA]</scope>
    <source>
        <strain evidence="1 2">E84</strain>
    </source>
</reference>
<evidence type="ECO:0000313" key="1">
    <source>
        <dbReference type="EMBL" id="RBI84802.1"/>
    </source>
</evidence>